<dbReference type="PANTHER" id="PTHR21180">
    <property type="entry name" value="ENDONUCLEASE/EXONUCLEASE/PHOSPHATASE FAMILY DOMAIN-CONTAINING PROTEIN 1"/>
    <property type="match status" value="1"/>
</dbReference>
<dbReference type="GO" id="GO:0015628">
    <property type="term" value="P:protein secretion by the type II secretion system"/>
    <property type="evidence" value="ECO:0007669"/>
    <property type="project" value="TreeGrafter"/>
</dbReference>
<dbReference type="GO" id="GO:0003677">
    <property type="term" value="F:DNA binding"/>
    <property type="evidence" value="ECO:0007669"/>
    <property type="project" value="InterPro"/>
</dbReference>
<dbReference type="Gene3D" id="1.10.150.310">
    <property type="entry name" value="Tex RuvX-like domain-like"/>
    <property type="match status" value="1"/>
</dbReference>
<feature type="domain" description="Helix-hairpin-helix DNA-binding motif class 1" evidence="3">
    <location>
        <begin position="167"/>
        <end position="186"/>
    </location>
</feature>
<dbReference type="InterPro" id="IPR051675">
    <property type="entry name" value="Endo/Exo/Phosphatase_dom_1"/>
</dbReference>
<dbReference type="Pfam" id="PF10531">
    <property type="entry name" value="SLBB"/>
    <property type="match status" value="1"/>
</dbReference>
<dbReference type="RefSeq" id="WP_188693796.1">
    <property type="nucleotide sequence ID" value="NZ_BMIR01000009.1"/>
</dbReference>
<feature type="compositionally biased region" description="Polar residues" evidence="1">
    <location>
        <begin position="138"/>
        <end position="156"/>
    </location>
</feature>
<accession>A0A8J2YHS7</accession>
<keyword evidence="2" id="KW-0472">Membrane</keyword>
<gene>
    <name evidence="4" type="primary">comEA</name>
    <name evidence="4" type="ORF">GCM10011391_22770</name>
</gene>
<dbReference type="AlphaFoldDB" id="A0A8J2YHS7"/>
<comment type="caution">
    <text evidence="4">The sequence shown here is derived from an EMBL/GenBank/DDBJ whole genome shotgun (WGS) entry which is preliminary data.</text>
</comment>
<proteinExistence type="predicted"/>
<dbReference type="Pfam" id="PF12836">
    <property type="entry name" value="HHH_3"/>
    <property type="match status" value="1"/>
</dbReference>
<protein>
    <submittedName>
        <fullName evidence="4">Competence protein CelA</fullName>
    </submittedName>
</protein>
<evidence type="ECO:0000256" key="2">
    <source>
        <dbReference type="SAM" id="Phobius"/>
    </source>
</evidence>
<feature type="region of interest" description="Disordered" evidence="1">
    <location>
        <begin position="134"/>
        <end position="156"/>
    </location>
</feature>
<dbReference type="GO" id="GO:0015627">
    <property type="term" value="C:type II protein secretion system complex"/>
    <property type="evidence" value="ECO:0007669"/>
    <property type="project" value="TreeGrafter"/>
</dbReference>
<evidence type="ECO:0000313" key="5">
    <source>
        <dbReference type="Proteomes" id="UP000628775"/>
    </source>
</evidence>
<keyword evidence="2" id="KW-1133">Transmembrane helix</keyword>
<organism evidence="4 5">
    <name type="scientific">Pullulanibacillus camelliae</name>
    <dbReference type="NCBI Taxonomy" id="1707096"/>
    <lineage>
        <taxon>Bacteria</taxon>
        <taxon>Bacillati</taxon>
        <taxon>Bacillota</taxon>
        <taxon>Bacilli</taxon>
        <taxon>Bacillales</taxon>
        <taxon>Sporolactobacillaceae</taxon>
        <taxon>Pullulanibacillus</taxon>
    </lineage>
</organism>
<dbReference type="NCBIfam" id="TIGR00426">
    <property type="entry name" value="competence protein ComEA helix-hairpin-helix repeat region"/>
    <property type="match status" value="1"/>
</dbReference>
<name>A0A8J2YHS7_9BACL</name>
<dbReference type="PROSITE" id="PS51257">
    <property type="entry name" value="PROKAR_LIPOPROTEIN"/>
    <property type="match status" value="1"/>
</dbReference>
<keyword evidence="2" id="KW-0812">Transmembrane</keyword>
<dbReference type="PANTHER" id="PTHR21180:SF32">
    <property type="entry name" value="ENDONUCLEASE_EXONUCLEASE_PHOSPHATASE FAMILY DOMAIN-CONTAINING PROTEIN 1"/>
    <property type="match status" value="1"/>
</dbReference>
<reference evidence="4" key="1">
    <citation type="journal article" date="2014" name="Int. J. Syst. Evol. Microbiol.">
        <title>Complete genome sequence of Corynebacterium casei LMG S-19264T (=DSM 44701T), isolated from a smear-ripened cheese.</title>
        <authorList>
            <consortium name="US DOE Joint Genome Institute (JGI-PGF)"/>
            <person name="Walter F."/>
            <person name="Albersmeier A."/>
            <person name="Kalinowski J."/>
            <person name="Ruckert C."/>
        </authorList>
    </citation>
    <scope>NUCLEOTIDE SEQUENCE</scope>
    <source>
        <strain evidence="4">CGMCC 1.15371</strain>
    </source>
</reference>
<feature type="compositionally biased region" description="Basic and acidic residues" evidence="1">
    <location>
        <begin position="56"/>
        <end position="70"/>
    </location>
</feature>
<dbReference type="Gene3D" id="3.10.560.10">
    <property type="entry name" value="Outer membrane lipoprotein wza domain like"/>
    <property type="match status" value="1"/>
</dbReference>
<dbReference type="InterPro" id="IPR004509">
    <property type="entry name" value="Competence_ComEA_HhH"/>
</dbReference>
<feature type="domain" description="Helix-hairpin-helix DNA-binding motif class 1" evidence="3">
    <location>
        <begin position="197"/>
        <end position="216"/>
    </location>
</feature>
<dbReference type="InterPro" id="IPR019554">
    <property type="entry name" value="Soluble_ligand-bd"/>
</dbReference>
<dbReference type="InterPro" id="IPR010994">
    <property type="entry name" value="RuvA_2-like"/>
</dbReference>
<dbReference type="GO" id="GO:0006281">
    <property type="term" value="P:DNA repair"/>
    <property type="evidence" value="ECO:0007669"/>
    <property type="project" value="InterPro"/>
</dbReference>
<keyword evidence="5" id="KW-1185">Reference proteome</keyword>
<feature type="region of interest" description="Disordered" evidence="1">
    <location>
        <begin position="38"/>
        <end position="75"/>
    </location>
</feature>
<dbReference type="InterPro" id="IPR003583">
    <property type="entry name" value="Hlx-hairpin-Hlx_DNA-bd_motif"/>
</dbReference>
<dbReference type="EMBL" id="BMIR01000009">
    <property type="protein sequence ID" value="GGE43399.1"/>
    <property type="molecule type" value="Genomic_DNA"/>
</dbReference>
<evidence type="ECO:0000259" key="3">
    <source>
        <dbReference type="SMART" id="SM00278"/>
    </source>
</evidence>
<dbReference type="Proteomes" id="UP000628775">
    <property type="component" value="Unassembled WGS sequence"/>
</dbReference>
<dbReference type="SMART" id="SM00278">
    <property type="entry name" value="HhH1"/>
    <property type="match status" value="2"/>
</dbReference>
<sequence>MYKVKWMYSAIAVLVACVGVFFLWKHSHQPANQSNWNALAQSSEQKRDPTTNQSKDQSEQKSENHTDSEAPKSIMVDIEGEVKKPGVFTLSSEARIIDVVKQAGGLKADADKKRINLAKRVTDEMLIYIPRQGEEDGTVSTANADPSEETSGATGQEKININTADLTKLEGIPGIGATKAQAIIDYRSKSGPFKSVDDLLNVTGIGEKSLEKMKAVVTVG</sequence>
<evidence type="ECO:0000313" key="4">
    <source>
        <dbReference type="EMBL" id="GGE43399.1"/>
    </source>
</evidence>
<dbReference type="SUPFAM" id="SSF47781">
    <property type="entry name" value="RuvA domain 2-like"/>
    <property type="match status" value="1"/>
</dbReference>
<evidence type="ECO:0000256" key="1">
    <source>
        <dbReference type="SAM" id="MobiDB-lite"/>
    </source>
</evidence>
<reference evidence="4" key="2">
    <citation type="submission" date="2020-09" db="EMBL/GenBank/DDBJ databases">
        <authorList>
            <person name="Sun Q."/>
            <person name="Zhou Y."/>
        </authorList>
    </citation>
    <scope>NUCLEOTIDE SEQUENCE</scope>
    <source>
        <strain evidence="4">CGMCC 1.15371</strain>
    </source>
</reference>
<feature type="transmembrane region" description="Helical" evidence="2">
    <location>
        <begin position="6"/>
        <end position="24"/>
    </location>
</feature>